<protein>
    <submittedName>
        <fullName evidence="1">Uncharacterized protein</fullName>
    </submittedName>
</protein>
<proteinExistence type="predicted"/>
<gene>
    <name evidence="1" type="ORF">D3Z39_12905</name>
</gene>
<organism evidence="1 2">
    <name type="scientific">Anaerotruncus colihominis</name>
    <dbReference type="NCBI Taxonomy" id="169435"/>
    <lineage>
        <taxon>Bacteria</taxon>
        <taxon>Bacillati</taxon>
        <taxon>Bacillota</taxon>
        <taxon>Clostridia</taxon>
        <taxon>Eubacteriales</taxon>
        <taxon>Oscillospiraceae</taxon>
        <taxon>Anaerotruncus</taxon>
    </lineage>
</organism>
<accession>A0A845RJL8</accession>
<dbReference type="EMBL" id="QXWZ01000024">
    <property type="protein sequence ID" value="NBI79749.1"/>
    <property type="molecule type" value="Genomic_DNA"/>
</dbReference>
<dbReference type="AlphaFoldDB" id="A0A845RJL8"/>
<comment type="caution">
    <text evidence="1">The sequence shown here is derived from an EMBL/GenBank/DDBJ whole genome shotgun (WGS) entry which is preliminary data.</text>
</comment>
<evidence type="ECO:0000313" key="1">
    <source>
        <dbReference type="EMBL" id="NBI79749.1"/>
    </source>
</evidence>
<dbReference type="Proteomes" id="UP000446348">
    <property type="component" value="Unassembled WGS sequence"/>
</dbReference>
<sequence length="133" mass="15641">MPSSPFCRQAYLTDQTFAGVRDCFKNQNTRLFLQTAADTALKCFRIQKDSCVFSLAFSCCLRTIRQFLYFQTSPNLAICFYIISLLDKKDNRSKKDYIRFGHLYKYEVSPEKLLKLEKKGLYKYSSFRYNGIV</sequence>
<name>A0A845RJL8_9FIRM</name>
<evidence type="ECO:0000313" key="2">
    <source>
        <dbReference type="Proteomes" id="UP000446348"/>
    </source>
</evidence>
<reference evidence="1 2" key="1">
    <citation type="submission" date="2018-08" db="EMBL/GenBank/DDBJ databases">
        <title>Murine metabolic-syndrome-specific gut microbial biobank.</title>
        <authorList>
            <person name="Liu C."/>
        </authorList>
    </citation>
    <scope>NUCLEOTIDE SEQUENCE [LARGE SCALE GENOMIC DNA]</scope>
    <source>
        <strain evidence="1 2">X69</strain>
    </source>
</reference>